<feature type="compositionally biased region" description="Basic and acidic residues" evidence="1">
    <location>
        <begin position="158"/>
        <end position="187"/>
    </location>
</feature>
<name>A0A401TA44_CHIPU</name>
<evidence type="ECO:0000313" key="2">
    <source>
        <dbReference type="EMBL" id="GCC39475.1"/>
    </source>
</evidence>
<feature type="compositionally biased region" description="Low complexity" evidence="1">
    <location>
        <begin position="76"/>
        <end position="89"/>
    </location>
</feature>
<feature type="compositionally biased region" description="Polar residues" evidence="1">
    <location>
        <begin position="144"/>
        <end position="157"/>
    </location>
</feature>
<gene>
    <name evidence="2" type="ORF">chiPu_0023900</name>
</gene>
<accession>A0A401TA44</accession>
<evidence type="ECO:0000256" key="1">
    <source>
        <dbReference type="SAM" id="MobiDB-lite"/>
    </source>
</evidence>
<sequence>SGISLEDSEKLTSLSNNVEDHQHLPTKQPPLQSVTDENSVKAETPAELKGEADIKALTKEEGTLIVEDKGEAIETSPISSKQSGSKSSPAVKTHEDDKPLEISTLSEKKADPDLTPSMLQQDNQTPKVNSVVSQEGKALVSTVKLDQNQSKLQSSETSENKKPEAVDSLESKIPESSKKEQVLKSTEEMEAIAEGLKRKSTSEEESLLSPEKRPRIVDHQLFRTPPKDFPKDKDEPRELKVPPLKVLDILLLT</sequence>
<evidence type="ECO:0000313" key="3">
    <source>
        <dbReference type="Proteomes" id="UP000287033"/>
    </source>
</evidence>
<protein>
    <submittedName>
        <fullName evidence="2">Uncharacterized protein</fullName>
    </submittedName>
</protein>
<keyword evidence="3" id="KW-1185">Reference proteome</keyword>
<feature type="non-terminal residue" evidence="2">
    <location>
        <position position="1"/>
    </location>
</feature>
<dbReference type="EMBL" id="BEZZ01028942">
    <property type="protein sequence ID" value="GCC39475.1"/>
    <property type="molecule type" value="Genomic_DNA"/>
</dbReference>
<feature type="compositionally biased region" description="Basic and acidic residues" evidence="1">
    <location>
        <begin position="92"/>
        <end position="112"/>
    </location>
</feature>
<comment type="caution">
    <text evidence="2">The sequence shown here is derived from an EMBL/GenBank/DDBJ whole genome shotgun (WGS) entry which is preliminary data.</text>
</comment>
<feature type="compositionally biased region" description="Basic and acidic residues" evidence="1">
    <location>
        <begin position="210"/>
        <end position="237"/>
    </location>
</feature>
<dbReference type="STRING" id="137246.A0A401TA44"/>
<reference evidence="2 3" key="1">
    <citation type="journal article" date="2018" name="Nat. Ecol. Evol.">
        <title>Shark genomes provide insights into elasmobranch evolution and the origin of vertebrates.</title>
        <authorList>
            <person name="Hara Y"/>
            <person name="Yamaguchi K"/>
            <person name="Onimaru K"/>
            <person name="Kadota M"/>
            <person name="Koyanagi M"/>
            <person name="Keeley SD"/>
            <person name="Tatsumi K"/>
            <person name="Tanaka K"/>
            <person name="Motone F"/>
            <person name="Kageyama Y"/>
            <person name="Nozu R"/>
            <person name="Adachi N"/>
            <person name="Nishimura O"/>
            <person name="Nakagawa R"/>
            <person name="Tanegashima C"/>
            <person name="Kiyatake I"/>
            <person name="Matsumoto R"/>
            <person name="Murakumo K"/>
            <person name="Nishida K"/>
            <person name="Terakita A"/>
            <person name="Kuratani S"/>
            <person name="Sato K"/>
            <person name="Hyodo S Kuraku.S."/>
        </authorList>
    </citation>
    <scope>NUCLEOTIDE SEQUENCE [LARGE SCALE GENOMIC DNA]</scope>
</reference>
<feature type="compositionally biased region" description="Basic and acidic residues" evidence="1">
    <location>
        <begin position="38"/>
        <end position="72"/>
    </location>
</feature>
<proteinExistence type="predicted"/>
<feature type="region of interest" description="Disordered" evidence="1">
    <location>
        <begin position="1"/>
        <end position="237"/>
    </location>
</feature>
<dbReference type="AlphaFoldDB" id="A0A401TA44"/>
<organism evidence="2 3">
    <name type="scientific">Chiloscyllium punctatum</name>
    <name type="common">Brownbanded bambooshark</name>
    <name type="synonym">Hemiscyllium punctatum</name>
    <dbReference type="NCBI Taxonomy" id="137246"/>
    <lineage>
        <taxon>Eukaryota</taxon>
        <taxon>Metazoa</taxon>
        <taxon>Chordata</taxon>
        <taxon>Craniata</taxon>
        <taxon>Vertebrata</taxon>
        <taxon>Chondrichthyes</taxon>
        <taxon>Elasmobranchii</taxon>
        <taxon>Galeomorphii</taxon>
        <taxon>Galeoidea</taxon>
        <taxon>Orectolobiformes</taxon>
        <taxon>Hemiscylliidae</taxon>
        <taxon>Chiloscyllium</taxon>
    </lineage>
</organism>
<dbReference type="Proteomes" id="UP000287033">
    <property type="component" value="Unassembled WGS sequence"/>
</dbReference>
<feature type="compositionally biased region" description="Polar residues" evidence="1">
    <location>
        <begin position="117"/>
        <end position="133"/>
    </location>
</feature>